<evidence type="ECO:0000313" key="2">
    <source>
        <dbReference type="EMBL" id="GAA4499074.1"/>
    </source>
</evidence>
<evidence type="ECO:0000256" key="1">
    <source>
        <dbReference type="SAM" id="Phobius"/>
    </source>
</evidence>
<dbReference type="Proteomes" id="UP001501321">
    <property type="component" value="Unassembled WGS sequence"/>
</dbReference>
<keyword evidence="1" id="KW-0472">Membrane</keyword>
<comment type="caution">
    <text evidence="2">The sequence shown here is derived from an EMBL/GenBank/DDBJ whole genome shotgun (WGS) entry which is preliminary data.</text>
</comment>
<sequence length="51" mass="5371">MALLAGLVVGVLFSLLRLPIPAPPVLSGVMGIVGVYLGAMGYHWLVARFFS</sequence>
<reference evidence="3" key="1">
    <citation type="journal article" date="2019" name="Int. J. Syst. Evol. Microbiol.">
        <title>The Global Catalogue of Microorganisms (GCM) 10K type strain sequencing project: providing services to taxonomists for standard genome sequencing and annotation.</title>
        <authorList>
            <consortium name="The Broad Institute Genomics Platform"/>
            <consortium name="The Broad Institute Genome Sequencing Center for Infectious Disease"/>
            <person name="Wu L."/>
            <person name="Ma J."/>
        </authorList>
    </citation>
    <scope>NUCLEOTIDE SEQUENCE [LARGE SCALE GENOMIC DNA]</scope>
    <source>
        <strain evidence="3">JCM 32226</strain>
    </source>
</reference>
<organism evidence="2 3">
    <name type="scientific">Pseudaeromonas paramecii</name>
    <dbReference type="NCBI Taxonomy" id="2138166"/>
    <lineage>
        <taxon>Bacteria</taxon>
        <taxon>Pseudomonadati</taxon>
        <taxon>Pseudomonadota</taxon>
        <taxon>Gammaproteobacteria</taxon>
        <taxon>Aeromonadales</taxon>
        <taxon>Aeromonadaceae</taxon>
        <taxon>Pseudaeromonas</taxon>
    </lineage>
</organism>
<dbReference type="InterPro" id="IPR020017">
    <property type="entry name" value="XapX_domain"/>
</dbReference>
<dbReference type="NCBIfam" id="TIGR03510">
    <property type="entry name" value="XapX"/>
    <property type="match status" value="1"/>
</dbReference>
<evidence type="ECO:0000313" key="3">
    <source>
        <dbReference type="Proteomes" id="UP001501321"/>
    </source>
</evidence>
<protein>
    <submittedName>
        <fullName evidence="2">DUF1427 family protein</fullName>
    </submittedName>
</protein>
<dbReference type="EMBL" id="BAABFC010000012">
    <property type="protein sequence ID" value="GAA4499074.1"/>
    <property type="molecule type" value="Genomic_DNA"/>
</dbReference>
<feature type="transmembrane region" description="Helical" evidence="1">
    <location>
        <begin position="27"/>
        <end position="47"/>
    </location>
</feature>
<keyword evidence="1" id="KW-1133">Transmembrane helix</keyword>
<accession>A0ABP8Q9M4</accession>
<keyword evidence="1" id="KW-0812">Transmembrane</keyword>
<name>A0ABP8Q9M4_9GAMM</name>
<keyword evidence="3" id="KW-1185">Reference proteome</keyword>
<gene>
    <name evidence="2" type="ORF">GCM10023095_18600</name>
</gene>
<proteinExistence type="predicted"/>